<dbReference type="InterPro" id="IPR039315">
    <property type="entry name" value="CheW"/>
</dbReference>
<name>A0ABQ0MSF9_9GAMM</name>
<evidence type="ECO:0000313" key="7">
    <source>
        <dbReference type="Proteomes" id="UP000197068"/>
    </source>
</evidence>
<evidence type="ECO:0000313" key="6">
    <source>
        <dbReference type="EMBL" id="GAW95294.1"/>
    </source>
</evidence>
<gene>
    <name evidence="6" type="primary">cheW_1</name>
    <name evidence="6" type="ORF">MTCD1_00896</name>
</gene>
<keyword evidence="7" id="KW-1185">Reference proteome</keyword>
<evidence type="ECO:0000256" key="2">
    <source>
        <dbReference type="ARBA" id="ARBA00021483"/>
    </source>
</evidence>
<dbReference type="Gene3D" id="2.40.50.180">
    <property type="entry name" value="CheA-289, Domain 4"/>
    <property type="match status" value="1"/>
</dbReference>
<dbReference type="SUPFAM" id="SSF50341">
    <property type="entry name" value="CheW-like"/>
    <property type="match status" value="1"/>
</dbReference>
<dbReference type="Pfam" id="PF01584">
    <property type="entry name" value="CheW"/>
    <property type="match status" value="1"/>
</dbReference>
<dbReference type="RefSeq" id="WP_082606501.1">
    <property type="nucleotide sequence ID" value="NZ_BDQM01000004.1"/>
</dbReference>
<dbReference type="PANTHER" id="PTHR22617">
    <property type="entry name" value="CHEMOTAXIS SENSOR HISTIDINE KINASE-RELATED"/>
    <property type="match status" value="1"/>
</dbReference>
<dbReference type="Proteomes" id="UP000197068">
    <property type="component" value="Unassembled WGS sequence"/>
</dbReference>
<dbReference type="EMBL" id="BDQM01000004">
    <property type="protein sequence ID" value="GAW95294.1"/>
    <property type="molecule type" value="Genomic_DNA"/>
</dbReference>
<dbReference type="PANTHER" id="PTHR22617:SF45">
    <property type="entry name" value="CHEMOTAXIS PROTEIN CHEW"/>
    <property type="match status" value="1"/>
</dbReference>
<evidence type="ECO:0000256" key="1">
    <source>
        <dbReference type="ARBA" id="ARBA00004496"/>
    </source>
</evidence>
<dbReference type="Gene3D" id="2.30.30.40">
    <property type="entry name" value="SH3 Domains"/>
    <property type="match status" value="1"/>
</dbReference>
<dbReference type="InterPro" id="IPR002545">
    <property type="entry name" value="CheW-lke_dom"/>
</dbReference>
<proteinExistence type="predicted"/>
<comment type="caution">
    <text evidence="6">The sequence shown here is derived from an EMBL/GenBank/DDBJ whole genome shotgun (WGS) entry which is preliminary data.</text>
</comment>
<evidence type="ECO:0000256" key="4">
    <source>
        <dbReference type="SAM" id="MobiDB-lite"/>
    </source>
</evidence>
<feature type="region of interest" description="Disordered" evidence="4">
    <location>
        <begin position="155"/>
        <end position="185"/>
    </location>
</feature>
<feature type="domain" description="CheW-like" evidence="5">
    <location>
        <begin position="5"/>
        <end position="149"/>
    </location>
</feature>
<evidence type="ECO:0000259" key="5">
    <source>
        <dbReference type="PROSITE" id="PS50851"/>
    </source>
</evidence>
<accession>A0ABQ0MSF9</accession>
<protein>
    <recommendedName>
        <fullName evidence="2">Chemotaxis protein CheW</fullName>
    </recommendedName>
</protein>
<dbReference type="PROSITE" id="PS50851">
    <property type="entry name" value="CHEW"/>
    <property type="match status" value="1"/>
</dbReference>
<comment type="subcellular location">
    <subcellularLocation>
        <location evidence="1">Cytoplasm</location>
    </subcellularLocation>
</comment>
<evidence type="ECO:0000256" key="3">
    <source>
        <dbReference type="ARBA" id="ARBA00022490"/>
    </source>
</evidence>
<reference evidence="6 7" key="1">
    <citation type="submission" date="2017-06" db="EMBL/GenBank/DDBJ databases">
        <title>Whole Genome Sequences of Colwellia marinimaniae MTCD1.</title>
        <authorList>
            <person name="Kusumoto H."/>
            <person name="Inoue M."/>
            <person name="Tanikawa K."/>
            <person name="Maeji H."/>
            <person name="Cameron J.H."/>
            <person name="Bartlett D.H."/>
        </authorList>
    </citation>
    <scope>NUCLEOTIDE SEQUENCE [LARGE SCALE GENOMIC DNA]</scope>
    <source>
        <strain evidence="6 7">MTCD1</strain>
    </source>
</reference>
<dbReference type="CDD" id="cd00732">
    <property type="entry name" value="CheW"/>
    <property type="match status" value="1"/>
</dbReference>
<dbReference type="InterPro" id="IPR036061">
    <property type="entry name" value="CheW-like_dom_sf"/>
</dbReference>
<sequence length="185" mass="20634">MTDIEQEYLTFILQGEEYGVDILCVQEIRVWSAVTELPNKPCYIKGVINLRGVIIPIIDLRLRFGQPKLAYNDQTVTIILRQQSKESTMVVGIVVDAVSEVYKFSKQSIRQAPTFGSNIDSCFLKGLASVDEKLIILLDSDSLLNEDDLYRTVHENENEKSTEQETVDLSGSEALTTSAPTLSSA</sequence>
<dbReference type="SMART" id="SM00260">
    <property type="entry name" value="CheW"/>
    <property type="match status" value="1"/>
</dbReference>
<keyword evidence="3" id="KW-0963">Cytoplasm</keyword>
<organism evidence="6 7">
    <name type="scientific">Colwellia marinimaniae</name>
    <dbReference type="NCBI Taxonomy" id="1513592"/>
    <lineage>
        <taxon>Bacteria</taxon>
        <taxon>Pseudomonadati</taxon>
        <taxon>Pseudomonadota</taxon>
        <taxon>Gammaproteobacteria</taxon>
        <taxon>Alteromonadales</taxon>
        <taxon>Colwelliaceae</taxon>
        <taxon>Colwellia</taxon>
    </lineage>
</organism>
<feature type="compositionally biased region" description="Polar residues" evidence="4">
    <location>
        <begin position="167"/>
        <end position="185"/>
    </location>
</feature>